<dbReference type="PANTHER" id="PTHR10815:SF14">
    <property type="entry name" value="BIFUNCTIONAL TRANSCRIPTIONAL ACTIVATOR_DNA REPAIR ENZYME ADA"/>
    <property type="match status" value="1"/>
</dbReference>
<keyword evidence="6" id="KW-0227">DNA damage</keyword>
<keyword evidence="11" id="KW-1185">Reference proteome</keyword>
<comment type="catalytic activity">
    <reaction evidence="1">
        <text>a 4-O-methyl-thymidine in DNA + L-cysteinyl-[protein] = a thymidine in DNA + S-methyl-L-cysteinyl-[protein]</text>
        <dbReference type="Rhea" id="RHEA:53428"/>
        <dbReference type="Rhea" id="RHEA-COMP:10131"/>
        <dbReference type="Rhea" id="RHEA-COMP:10132"/>
        <dbReference type="Rhea" id="RHEA-COMP:13555"/>
        <dbReference type="Rhea" id="RHEA-COMP:13556"/>
        <dbReference type="ChEBI" id="CHEBI:29950"/>
        <dbReference type="ChEBI" id="CHEBI:82612"/>
        <dbReference type="ChEBI" id="CHEBI:137386"/>
        <dbReference type="ChEBI" id="CHEBI:137387"/>
        <dbReference type="EC" id="2.1.1.63"/>
    </reaction>
</comment>
<gene>
    <name evidence="10" type="ORF">BKP64_03640</name>
</gene>
<dbReference type="OrthoDB" id="9811249at2"/>
<evidence type="ECO:0000256" key="3">
    <source>
        <dbReference type="ARBA" id="ARBA00011918"/>
    </source>
</evidence>
<dbReference type="KEGG" id="msq:BKP64_03640"/>
<dbReference type="InterPro" id="IPR036217">
    <property type="entry name" value="MethylDNA_cys_MeTrfase_DNAb"/>
</dbReference>
<organism evidence="10 11">
    <name type="scientific">Marinobacter salinus</name>
    <dbReference type="NCBI Taxonomy" id="1874317"/>
    <lineage>
        <taxon>Bacteria</taxon>
        <taxon>Pseudomonadati</taxon>
        <taxon>Pseudomonadota</taxon>
        <taxon>Gammaproteobacteria</taxon>
        <taxon>Pseudomonadales</taxon>
        <taxon>Marinobacteraceae</taxon>
        <taxon>Marinobacter</taxon>
    </lineage>
</organism>
<evidence type="ECO:0000256" key="4">
    <source>
        <dbReference type="ARBA" id="ARBA00022603"/>
    </source>
</evidence>
<dbReference type="Gene3D" id="1.10.10.10">
    <property type="entry name" value="Winged helix-like DNA-binding domain superfamily/Winged helix DNA-binding domain"/>
    <property type="match status" value="1"/>
</dbReference>
<evidence type="ECO:0000256" key="5">
    <source>
        <dbReference type="ARBA" id="ARBA00022679"/>
    </source>
</evidence>
<dbReference type="InterPro" id="IPR001497">
    <property type="entry name" value="MethylDNA_cys_MeTrfase_AS"/>
</dbReference>
<dbReference type="GO" id="GO:0032259">
    <property type="term" value="P:methylation"/>
    <property type="evidence" value="ECO:0007669"/>
    <property type="project" value="UniProtKB-KW"/>
</dbReference>
<dbReference type="SUPFAM" id="SSF46767">
    <property type="entry name" value="Methylated DNA-protein cysteine methyltransferase, C-terminal domain"/>
    <property type="match status" value="1"/>
</dbReference>
<dbReference type="NCBIfam" id="TIGR00589">
    <property type="entry name" value="ogt"/>
    <property type="match status" value="1"/>
</dbReference>
<name>A0A1D9GI79_9GAMM</name>
<dbReference type="STRING" id="1874317.BKP64_03640"/>
<dbReference type="Proteomes" id="UP000177445">
    <property type="component" value="Chromosome"/>
</dbReference>
<dbReference type="Pfam" id="PF01035">
    <property type="entry name" value="DNA_binding_1"/>
    <property type="match status" value="1"/>
</dbReference>
<feature type="domain" description="Methylated-DNA-[protein]-cysteine S-methyltransferase DNA binding" evidence="9">
    <location>
        <begin position="93"/>
        <end position="172"/>
    </location>
</feature>
<evidence type="ECO:0000256" key="1">
    <source>
        <dbReference type="ARBA" id="ARBA00001286"/>
    </source>
</evidence>
<accession>A0A1D9GI79</accession>
<evidence type="ECO:0000256" key="6">
    <source>
        <dbReference type="ARBA" id="ARBA00022763"/>
    </source>
</evidence>
<dbReference type="InterPro" id="IPR036631">
    <property type="entry name" value="MGMT_N_sf"/>
</dbReference>
<dbReference type="FunFam" id="1.10.10.10:FF:000214">
    <property type="entry name" value="Methylated-DNA--protein-cysteine methyltransferase"/>
    <property type="match status" value="1"/>
</dbReference>
<sequence>MTRKNSVQGEAITWQVGSCYLGTVLVARTSQGVCAVLPGDSEEELVTELDRRFPGATLTHADGSRDDWFASVMDYLVDSRKTLPVSLDIRGTDFQRRVWQTLRQIPAGSSASYGEVARMVGVPSGSRAVASACAANPLAVLVPCHRVLRGDGSLSGYRWGVRRKQALLTHEQSLSER</sequence>
<evidence type="ECO:0000256" key="2">
    <source>
        <dbReference type="ARBA" id="ARBA00008711"/>
    </source>
</evidence>
<dbReference type="EC" id="2.1.1.63" evidence="3"/>
<dbReference type="EMBL" id="CP017715">
    <property type="protein sequence ID" value="AOY87347.1"/>
    <property type="molecule type" value="Genomic_DNA"/>
</dbReference>
<dbReference type="GO" id="GO:0003908">
    <property type="term" value="F:methylated-DNA-[protein]-cysteine S-methyltransferase activity"/>
    <property type="evidence" value="ECO:0007669"/>
    <property type="project" value="UniProtKB-EC"/>
</dbReference>
<evidence type="ECO:0000256" key="8">
    <source>
        <dbReference type="ARBA" id="ARBA00049348"/>
    </source>
</evidence>
<dbReference type="InterPro" id="IPR014048">
    <property type="entry name" value="MethylDNA_cys_MeTrfase_DNA-bd"/>
</dbReference>
<dbReference type="CDD" id="cd06445">
    <property type="entry name" value="ATase"/>
    <property type="match status" value="1"/>
</dbReference>
<protein>
    <recommendedName>
        <fullName evidence="3">methylated-DNA--[protein]-cysteine S-methyltransferase</fullName>
        <ecNumber evidence="3">2.1.1.63</ecNumber>
    </recommendedName>
</protein>
<dbReference type="AlphaFoldDB" id="A0A1D9GI79"/>
<evidence type="ECO:0000313" key="11">
    <source>
        <dbReference type="Proteomes" id="UP000177445"/>
    </source>
</evidence>
<comment type="catalytic activity">
    <reaction evidence="8">
        <text>a 6-O-methyl-2'-deoxyguanosine in DNA + L-cysteinyl-[protein] = S-methyl-L-cysteinyl-[protein] + a 2'-deoxyguanosine in DNA</text>
        <dbReference type="Rhea" id="RHEA:24000"/>
        <dbReference type="Rhea" id="RHEA-COMP:10131"/>
        <dbReference type="Rhea" id="RHEA-COMP:10132"/>
        <dbReference type="Rhea" id="RHEA-COMP:11367"/>
        <dbReference type="Rhea" id="RHEA-COMP:11368"/>
        <dbReference type="ChEBI" id="CHEBI:29950"/>
        <dbReference type="ChEBI" id="CHEBI:82612"/>
        <dbReference type="ChEBI" id="CHEBI:85445"/>
        <dbReference type="ChEBI" id="CHEBI:85448"/>
        <dbReference type="EC" id="2.1.1.63"/>
    </reaction>
</comment>
<dbReference type="SUPFAM" id="SSF53155">
    <property type="entry name" value="Methylated DNA-protein cysteine methyltransferase domain"/>
    <property type="match status" value="1"/>
</dbReference>
<evidence type="ECO:0000313" key="10">
    <source>
        <dbReference type="EMBL" id="AOY87347.1"/>
    </source>
</evidence>
<dbReference type="PANTHER" id="PTHR10815">
    <property type="entry name" value="METHYLATED-DNA--PROTEIN-CYSTEINE METHYLTRANSFERASE"/>
    <property type="match status" value="1"/>
</dbReference>
<evidence type="ECO:0000256" key="7">
    <source>
        <dbReference type="ARBA" id="ARBA00023204"/>
    </source>
</evidence>
<dbReference type="InterPro" id="IPR036388">
    <property type="entry name" value="WH-like_DNA-bd_sf"/>
</dbReference>
<dbReference type="RefSeq" id="WP_070966164.1">
    <property type="nucleotide sequence ID" value="NZ_CP017715.1"/>
</dbReference>
<keyword evidence="5" id="KW-0808">Transferase</keyword>
<dbReference type="GO" id="GO:0006281">
    <property type="term" value="P:DNA repair"/>
    <property type="evidence" value="ECO:0007669"/>
    <property type="project" value="UniProtKB-KW"/>
</dbReference>
<comment type="similarity">
    <text evidence="2">Belongs to the MGMT family.</text>
</comment>
<dbReference type="PROSITE" id="PS00374">
    <property type="entry name" value="MGMT"/>
    <property type="match status" value="1"/>
</dbReference>
<evidence type="ECO:0000259" key="9">
    <source>
        <dbReference type="Pfam" id="PF01035"/>
    </source>
</evidence>
<proteinExistence type="inferred from homology"/>
<keyword evidence="7" id="KW-0234">DNA repair</keyword>
<dbReference type="Gene3D" id="3.30.160.70">
    <property type="entry name" value="Methylated DNA-protein cysteine methyltransferase domain"/>
    <property type="match status" value="1"/>
</dbReference>
<keyword evidence="4" id="KW-0489">Methyltransferase</keyword>
<reference evidence="10 11" key="1">
    <citation type="submission" date="2016-10" db="EMBL/GenBank/DDBJ databases">
        <title>Marinobacter salinus sp. nov., a moderately halophilic bacterium isolated from a tidal flat environment.</title>
        <authorList>
            <person name="Park S.-J."/>
        </authorList>
    </citation>
    <scope>NUCLEOTIDE SEQUENCE [LARGE SCALE GENOMIC DNA]</scope>
    <source>
        <strain evidence="10 11">Hb8</strain>
    </source>
</reference>